<dbReference type="AlphaFoldDB" id="A0A838LD53"/>
<dbReference type="Proteomes" id="UP000570166">
    <property type="component" value="Unassembled WGS sequence"/>
</dbReference>
<sequence>MPDAVHIRWTGSGIARITLAPIYAIAGILHIAHPGPFISVTPPAVPHPGLVILLTGVAELAGAIGLFIPRTRYLAGIMLALYAVCVYPANILQAVHDLGTGHGLGWAYHYPRLFAQPFICWWALVAGGVVGGIRRGSYKQRGATP</sequence>
<dbReference type="PANTHER" id="PTHR36974:SF1">
    <property type="entry name" value="DOXX FAMILY MEMBRANE PROTEIN"/>
    <property type="match status" value="1"/>
</dbReference>
<keyword evidence="1" id="KW-0812">Transmembrane</keyword>
<evidence type="ECO:0000313" key="3">
    <source>
        <dbReference type="Proteomes" id="UP000570166"/>
    </source>
</evidence>
<dbReference type="RefSeq" id="WP_160364499.1">
    <property type="nucleotide sequence ID" value="NZ_JACEIB010000027.1"/>
</dbReference>
<gene>
    <name evidence="2" type="ORF">HZF05_21560</name>
</gene>
<protein>
    <recommendedName>
        <fullName evidence="4">DoxX family protein</fullName>
    </recommendedName>
</protein>
<evidence type="ECO:0000313" key="2">
    <source>
        <dbReference type="EMBL" id="MBA2936675.1"/>
    </source>
</evidence>
<keyword evidence="1" id="KW-0472">Membrane</keyword>
<comment type="caution">
    <text evidence="2">The sequence shown here is derived from an EMBL/GenBank/DDBJ whole genome shotgun (WGS) entry which is preliminary data.</text>
</comment>
<proteinExistence type="predicted"/>
<keyword evidence="3" id="KW-1185">Reference proteome</keyword>
<reference evidence="2 3" key="1">
    <citation type="submission" date="2020-07" db="EMBL/GenBank/DDBJ databases">
        <authorList>
            <person name="Sun Q."/>
        </authorList>
    </citation>
    <scope>NUCLEOTIDE SEQUENCE [LARGE SCALE GENOMIC DNA]</scope>
    <source>
        <strain evidence="2 3">CGMCC 1.13654</strain>
    </source>
</reference>
<evidence type="ECO:0008006" key="4">
    <source>
        <dbReference type="Google" id="ProtNLM"/>
    </source>
</evidence>
<organism evidence="2 3">
    <name type="scientific">Sphingomonas chungangi</name>
    <dbReference type="NCBI Taxonomy" id="2683589"/>
    <lineage>
        <taxon>Bacteria</taxon>
        <taxon>Pseudomonadati</taxon>
        <taxon>Pseudomonadota</taxon>
        <taxon>Alphaproteobacteria</taxon>
        <taxon>Sphingomonadales</taxon>
        <taxon>Sphingomonadaceae</taxon>
        <taxon>Sphingomonas</taxon>
    </lineage>
</organism>
<feature type="transmembrane region" description="Helical" evidence="1">
    <location>
        <begin position="44"/>
        <end position="66"/>
    </location>
</feature>
<feature type="transmembrane region" description="Helical" evidence="1">
    <location>
        <begin position="113"/>
        <end position="133"/>
    </location>
</feature>
<dbReference type="PANTHER" id="PTHR36974">
    <property type="entry name" value="MEMBRANE PROTEIN-RELATED"/>
    <property type="match status" value="1"/>
</dbReference>
<keyword evidence="1" id="KW-1133">Transmembrane helix</keyword>
<dbReference type="EMBL" id="JACEIB010000027">
    <property type="protein sequence ID" value="MBA2936675.1"/>
    <property type="molecule type" value="Genomic_DNA"/>
</dbReference>
<accession>A0A838LD53</accession>
<evidence type="ECO:0000256" key="1">
    <source>
        <dbReference type="SAM" id="Phobius"/>
    </source>
</evidence>
<feature type="transmembrane region" description="Helical" evidence="1">
    <location>
        <begin position="12"/>
        <end position="32"/>
    </location>
</feature>
<name>A0A838LD53_9SPHN</name>
<feature type="transmembrane region" description="Helical" evidence="1">
    <location>
        <begin position="73"/>
        <end position="93"/>
    </location>
</feature>